<reference evidence="1" key="1">
    <citation type="submission" date="2020-05" db="EMBL/GenBank/DDBJ databases">
        <title>Large-scale comparative analyses of tick genomes elucidate their genetic diversity and vector capacities.</title>
        <authorList>
            <person name="Jia N."/>
            <person name="Wang J."/>
            <person name="Shi W."/>
            <person name="Du L."/>
            <person name="Sun Y."/>
            <person name="Zhan W."/>
            <person name="Jiang J."/>
            <person name="Wang Q."/>
            <person name="Zhang B."/>
            <person name="Ji P."/>
            <person name="Sakyi L.B."/>
            <person name="Cui X."/>
            <person name="Yuan T."/>
            <person name="Jiang B."/>
            <person name="Yang W."/>
            <person name="Lam T.T.-Y."/>
            <person name="Chang Q."/>
            <person name="Ding S."/>
            <person name="Wang X."/>
            <person name="Zhu J."/>
            <person name="Ruan X."/>
            <person name="Zhao L."/>
            <person name="Wei J."/>
            <person name="Que T."/>
            <person name="Du C."/>
            <person name="Cheng J."/>
            <person name="Dai P."/>
            <person name="Han X."/>
            <person name="Huang E."/>
            <person name="Gao Y."/>
            <person name="Liu J."/>
            <person name="Shao H."/>
            <person name="Ye R."/>
            <person name="Li L."/>
            <person name="Wei W."/>
            <person name="Wang X."/>
            <person name="Wang C."/>
            <person name="Yang T."/>
            <person name="Huo Q."/>
            <person name="Li W."/>
            <person name="Guo W."/>
            <person name="Chen H."/>
            <person name="Zhou L."/>
            <person name="Ni X."/>
            <person name="Tian J."/>
            <person name="Zhou Y."/>
            <person name="Sheng Y."/>
            <person name="Liu T."/>
            <person name="Pan Y."/>
            <person name="Xia L."/>
            <person name="Li J."/>
            <person name="Zhao F."/>
            <person name="Cao W."/>
        </authorList>
    </citation>
    <scope>NUCLEOTIDE SEQUENCE</scope>
    <source>
        <strain evidence="1">Hyas-2018</strain>
    </source>
</reference>
<proteinExistence type="predicted"/>
<comment type="caution">
    <text evidence="1">The sequence shown here is derived from an EMBL/GenBank/DDBJ whole genome shotgun (WGS) entry which is preliminary data.</text>
</comment>
<accession>A0ACB7TGW3</accession>
<evidence type="ECO:0000313" key="2">
    <source>
        <dbReference type="Proteomes" id="UP000821845"/>
    </source>
</evidence>
<dbReference type="EMBL" id="CM023481">
    <property type="protein sequence ID" value="KAH6946280.1"/>
    <property type="molecule type" value="Genomic_DNA"/>
</dbReference>
<sequence length="300" mass="32738">MPSRLRAKPSQVGTPAATRMLTRSQAKQLAPEAAATSRAAAPGSSYEPSPSMSRNKKTCRPPARGLTLPRTKEERCARKSCLSNCGSPSSGSDKRWSTRIKRASCYKEGENDGGCASMQSTGSHSFLRHQEVSGTTMRNFRQSECPPTPCNNQKNKEAASFGLSSRKRRFEKSADIESCGDKYVATRASKVRRCLFKSTPTSPPVRHASSQAQTPPDSNTQETSQGRTRPEKINTNSASRRRATSQTGEVAIPRKRKDSKKATMTEPEDKICSPSEPKDEGAKSCPGGHWMTMDYGCVIL</sequence>
<name>A0ACB7TGW3_HYAAI</name>
<evidence type="ECO:0000313" key="1">
    <source>
        <dbReference type="EMBL" id="KAH6946280.1"/>
    </source>
</evidence>
<keyword evidence="2" id="KW-1185">Reference proteome</keyword>
<protein>
    <submittedName>
        <fullName evidence="1">Uncharacterized protein</fullName>
    </submittedName>
</protein>
<gene>
    <name evidence="1" type="ORF">HPB50_012652</name>
</gene>
<organism evidence="1 2">
    <name type="scientific">Hyalomma asiaticum</name>
    <name type="common">Tick</name>
    <dbReference type="NCBI Taxonomy" id="266040"/>
    <lineage>
        <taxon>Eukaryota</taxon>
        <taxon>Metazoa</taxon>
        <taxon>Ecdysozoa</taxon>
        <taxon>Arthropoda</taxon>
        <taxon>Chelicerata</taxon>
        <taxon>Arachnida</taxon>
        <taxon>Acari</taxon>
        <taxon>Parasitiformes</taxon>
        <taxon>Ixodida</taxon>
        <taxon>Ixodoidea</taxon>
        <taxon>Ixodidae</taxon>
        <taxon>Hyalomminae</taxon>
        <taxon>Hyalomma</taxon>
    </lineage>
</organism>
<dbReference type="Proteomes" id="UP000821845">
    <property type="component" value="Chromosome 1"/>
</dbReference>